<protein>
    <submittedName>
        <fullName evidence="2">Uncharacterized protein</fullName>
    </submittedName>
</protein>
<proteinExistence type="predicted"/>
<reference evidence="2" key="1">
    <citation type="submission" date="2022-11" db="UniProtKB">
        <authorList>
            <consortium name="WormBaseParasite"/>
        </authorList>
    </citation>
    <scope>IDENTIFICATION</scope>
</reference>
<accession>A0AC34GRZ7</accession>
<dbReference type="Proteomes" id="UP000887579">
    <property type="component" value="Unplaced"/>
</dbReference>
<name>A0AC34GRZ7_9BILA</name>
<organism evidence="1 2">
    <name type="scientific">Panagrolaimus sp. ES5</name>
    <dbReference type="NCBI Taxonomy" id="591445"/>
    <lineage>
        <taxon>Eukaryota</taxon>
        <taxon>Metazoa</taxon>
        <taxon>Ecdysozoa</taxon>
        <taxon>Nematoda</taxon>
        <taxon>Chromadorea</taxon>
        <taxon>Rhabditida</taxon>
        <taxon>Tylenchina</taxon>
        <taxon>Panagrolaimomorpha</taxon>
        <taxon>Panagrolaimoidea</taxon>
        <taxon>Panagrolaimidae</taxon>
        <taxon>Panagrolaimus</taxon>
    </lineage>
</organism>
<sequence>MLKIAILILFSSFFTLSYGTPDQPELTFESLYKYGKRSYTDKDWHDCVGFMLRAIEDYHYYREETFWCREKCEKQVNESPAEILALPDHSFVKMGIAFGTAQKALCLLRCRIDKFTEQRPPMSNYDVYEEFQDRKPYHYLQFCYWKLGDIKNAVKSAFTFLIARPGDIDTIANLDFYREQKGFDKSFMIDALQMDYERYYMSATQAYEDGDWLKCVEHFDLSLNAFFKEEKKCRMMCEDYLDWGTMQGDNPEMSIVMTSIYTSVLRCKTNCIEVLSKVNGHKIKNFLSSYFEYLHVCQFNLQRGRDAAQSVANSLLLDKKNIVMRRNRLFYANQYEKEELFQPSEDILEFYKRFVVEQRFIKFVDDRFRYVDGVLPTEQADDRKPFSVEVELTDDFDYNLITQNILSKKECKILHTSAQLSFDASSFIPHLLDEISIRITQRYGSKPMFHSLTCQTESEKSGCERGAFVISVDEERCSAILSDIFNGCAIVFCI</sequence>
<dbReference type="WBParaSite" id="ES5_v2.g7481.t1">
    <property type="protein sequence ID" value="ES5_v2.g7481.t1"/>
    <property type="gene ID" value="ES5_v2.g7481"/>
</dbReference>
<evidence type="ECO:0000313" key="2">
    <source>
        <dbReference type="WBParaSite" id="ES5_v2.g7481.t1"/>
    </source>
</evidence>
<evidence type="ECO:0000313" key="1">
    <source>
        <dbReference type="Proteomes" id="UP000887579"/>
    </source>
</evidence>